<dbReference type="PATRIC" id="fig|1502723.3.peg.1080"/>
<dbReference type="InterPro" id="IPR038725">
    <property type="entry name" value="YdaG_split_barrel_FMN-bd"/>
</dbReference>
<comment type="caution">
    <text evidence="2">The sequence shown here is derived from an EMBL/GenBank/DDBJ whole genome shotgun (WGS) entry which is preliminary data.</text>
</comment>
<feature type="domain" description="General stress protein FMN-binding split barrel" evidence="1">
    <location>
        <begin position="75"/>
        <end position="172"/>
    </location>
</feature>
<keyword evidence="3" id="KW-1185">Reference proteome</keyword>
<dbReference type="EMBL" id="JYFN01000013">
    <property type="protein sequence ID" value="KJE23420.1"/>
    <property type="molecule type" value="Genomic_DNA"/>
</dbReference>
<dbReference type="Pfam" id="PF16242">
    <property type="entry name" value="Pyrid_ox_like"/>
    <property type="match status" value="1"/>
</dbReference>
<dbReference type="PANTHER" id="PTHR34818">
    <property type="entry name" value="PROTEIN BLI-3"/>
    <property type="match status" value="1"/>
</dbReference>
<protein>
    <submittedName>
        <fullName evidence="2">Putative stress protein (General stress protein 26)</fullName>
    </submittedName>
</protein>
<dbReference type="Proteomes" id="UP000032545">
    <property type="component" value="Unassembled WGS sequence"/>
</dbReference>
<sequence length="212" mass="22752">MIGAPGWSPRPVAIVRPMPDVGAESAAGAGPVEEALAAAQALLRRNPYGFLTTVGAAARRDASGRVTHDQAARDQATPHARLVQHLAVTDDLTVWIGTSPRSRKVADIAANPESRVAYAVEDRAALAYLSVSATVSVVDDERERAAKWEDGLAAFFPAGPLGDDFVLLRLDPLRLELMDFTRRLHPDPFGLVPVVVERRAGIWTPTPPDRAP</sequence>
<organism evidence="2 3">
    <name type="scientific">Frankia torreyi</name>
    <dbReference type="NCBI Taxonomy" id="1856"/>
    <lineage>
        <taxon>Bacteria</taxon>
        <taxon>Bacillati</taxon>
        <taxon>Actinomycetota</taxon>
        <taxon>Actinomycetes</taxon>
        <taxon>Frankiales</taxon>
        <taxon>Frankiaceae</taxon>
        <taxon>Frankia</taxon>
    </lineage>
</organism>
<name>A0A0D8BH80_9ACTN</name>
<dbReference type="AlphaFoldDB" id="A0A0D8BH80"/>
<reference evidence="2 3" key="2">
    <citation type="journal article" date="2016" name="Genome Announc.">
        <title>Permanent Draft Genome Sequences for Two Variants of Frankia sp. Strain CpI1, the First Frankia Strain Isolated from Root Nodules of Comptonia peregrina.</title>
        <authorList>
            <person name="Oshone R."/>
            <person name="Hurst S.G.IV."/>
            <person name="Abebe-Akele F."/>
            <person name="Simpson S."/>
            <person name="Morris K."/>
            <person name="Thomas W.K."/>
            <person name="Tisa L.S."/>
        </authorList>
    </citation>
    <scope>NUCLEOTIDE SEQUENCE [LARGE SCALE GENOMIC DNA]</scope>
    <source>
        <strain evidence="3">CpI1-S</strain>
    </source>
</reference>
<accession>A0A0D8BH80</accession>
<gene>
    <name evidence="2" type="ORF">FF36_02126</name>
</gene>
<reference evidence="3" key="1">
    <citation type="submission" date="2015-02" db="EMBL/GenBank/DDBJ databases">
        <title>Draft Genome of Frankia sp. CpI1-S.</title>
        <authorList>
            <person name="Oshone R.T."/>
            <person name="Ngom M."/>
            <person name="Ghodhbane-Gtari F."/>
            <person name="Gtari M."/>
            <person name="Morris K."/>
            <person name="Thomas K."/>
            <person name="Sen A."/>
            <person name="Tisa L.S."/>
        </authorList>
    </citation>
    <scope>NUCLEOTIDE SEQUENCE [LARGE SCALE GENOMIC DNA]</scope>
    <source>
        <strain evidence="3">CpI1-S</strain>
    </source>
</reference>
<dbReference type="Gene3D" id="2.30.110.10">
    <property type="entry name" value="Electron Transport, Fmn-binding Protein, Chain A"/>
    <property type="match status" value="1"/>
</dbReference>
<dbReference type="InterPro" id="IPR052917">
    <property type="entry name" value="Stress-Dev_Protein"/>
</dbReference>
<evidence type="ECO:0000259" key="1">
    <source>
        <dbReference type="Pfam" id="PF16242"/>
    </source>
</evidence>
<proteinExistence type="predicted"/>
<dbReference type="SUPFAM" id="SSF50475">
    <property type="entry name" value="FMN-binding split barrel"/>
    <property type="match status" value="1"/>
</dbReference>
<evidence type="ECO:0000313" key="2">
    <source>
        <dbReference type="EMBL" id="KJE23420.1"/>
    </source>
</evidence>
<dbReference type="PANTHER" id="PTHR34818:SF1">
    <property type="entry name" value="PROTEIN BLI-3"/>
    <property type="match status" value="1"/>
</dbReference>
<dbReference type="InterPro" id="IPR012349">
    <property type="entry name" value="Split_barrel_FMN-bd"/>
</dbReference>
<evidence type="ECO:0000313" key="3">
    <source>
        <dbReference type="Proteomes" id="UP000032545"/>
    </source>
</evidence>